<keyword evidence="3" id="KW-0547">Nucleotide-binding</keyword>
<evidence type="ECO:0000256" key="9">
    <source>
        <dbReference type="ARBA" id="ARBA00043264"/>
    </source>
</evidence>
<accession>A0A5M9ZV96</accession>
<protein>
    <submittedName>
        <fullName evidence="15">Peptidase domain-containing ABC transporter</fullName>
    </submittedName>
</protein>
<dbReference type="InterPro" id="IPR036640">
    <property type="entry name" value="ABC1_TM_sf"/>
</dbReference>
<feature type="transmembrane region" description="Helical" evidence="11">
    <location>
        <begin position="459"/>
        <end position="484"/>
    </location>
</feature>
<dbReference type="GO" id="GO:0005524">
    <property type="term" value="F:ATP binding"/>
    <property type="evidence" value="ECO:0007669"/>
    <property type="project" value="UniProtKB-KW"/>
</dbReference>
<evidence type="ECO:0000256" key="1">
    <source>
        <dbReference type="ARBA" id="ARBA00004651"/>
    </source>
</evidence>
<reference evidence="15 16" key="1">
    <citation type="journal article" date="2019" name="Syst. Appl. Microbiol.">
        <title>Characterization of Bifidobacterium species in feaces of the Egyptian fruit bat: Description of B. vespertilionis sp. nov. and B. rousetti sp. nov.</title>
        <authorList>
            <person name="Modesto M."/>
            <person name="Satti M."/>
            <person name="Watanabe K."/>
            <person name="Puglisi E."/>
            <person name="Morelli L."/>
            <person name="Huang C.-H."/>
            <person name="Liou J.-S."/>
            <person name="Miyashita M."/>
            <person name="Tamura T."/>
            <person name="Saito S."/>
            <person name="Mori K."/>
            <person name="Huang L."/>
            <person name="Sciavilla P."/>
            <person name="Sandri C."/>
            <person name="Spiezio C."/>
            <person name="Vitali F."/>
            <person name="Cavalieri D."/>
            <person name="Perpetuini G."/>
            <person name="Tofalo R."/>
            <person name="Bonetti A."/>
            <person name="Arita M."/>
            <person name="Mattarelli P."/>
        </authorList>
    </citation>
    <scope>NUCLEOTIDE SEQUENCE [LARGE SCALE GENOMIC DNA]</scope>
    <source>
        <strain evidence="15 16">RST7</strain>
    </source>
</reference>
<dbReference type="SMART" id="SM00382">
    <property type="entry name" value="AAA"/>
    <property type="match status" value="1"/>
</dbReference>
<feature type="transmembrane region" description="Helical" evidence="11">
    <location>
        <begin position="274"/>
        <end position="292"/>
    </location>
</feature>
<evidence type="ECO:0000256" key="5">
    <source>
        <dbReference type="ARBA" id="ARBA00022840"/>
    </source>
</evidence>
<feature type="domain" description="ABC transmembrane type-1" evidence="13">
    <location>
        <begin position="239"/>
        <end position="520"/>
    </location>
</feature>
<feature type="domain" description="Peptidase C39" evidence="14">
    <location>
        <begin position="30"/>
        <end position="162"/>
    </location>
</feature>
<dbReference type="GO" id="GO:0015031">
    <property type="term" value="P:protein transport"/>
    <property type="evidence" value="ECO:0007669"/>
    <property type="project" value="UniProtKB-KW"/>
</dbReference>
<dbReference type="SUPFAM" id="SSF52540">
    <property type="entry name" value="P-loop containing nucleoside triphosphate hydrolases"/>
    <property type="match status" value="1"/>
</dbReference>
<dbReference type="Pfam" id="PF03412">
    <property type="entry name" value="Peptidase_C39"/>
    <property type="match status" value="1"/>
</dbReference>
<dbReference type="InterPro" id="IPR005074">
    <property type="entry name" value="Peptidase_C39"/>
</dbReference>
<dbReference type="GO" id="GO:0008234">
    <property type="term" value="F:cysteine-type peptidase activity"/>
    <property type="evidence" value="ECO:0007669"/>
    <property type="project" value="UniProtKB-KW"/>
</dbReference>
<dbReference type="Gene3D" id="3.90.70.10">
    <property type="entry name" value="Cysteine proteinases"/>
    <property type="match status" value="1"/>
</dbReference>
<evidence type="ECO:0000256" key="7">
    <source>
        <dbReference type="ARBA" id="ARBA00022989"/>
    </source>
</evidence>
<feature type="domain" description="ABC transporter" evidence="12">
    <location>
        <begin position="559"/>
        <end position="796"/>
    </location>
</feature>
<dbReference type="Gene3D" id="3.40.50.300">
    <property type="entry name" value="P-loop containing nucleotide triphosphate hydrolases"/>
    <property type="match status" value="1"/>
</dbReference>
<sequence length="798" mass="88356">MEDSFIMRIMSPLRLWRFRRRRYHVPLVEQPEHSECGLACAAMLLLAYGRRTSLEELRTRYGVPRGGMSMQDIVTVLTDFRVSCRGVVSPATIEGTGRPTPRVLRAMKSLAVPVIMFWDQQHFVVLESYRFGRFRILDPAKGRLALTDEEFVAHFSGVMLISTPSIEDDGFDDEENREGAEAERPEQPGIGGENGTGNQDAIPDMRKLKNRIRLRLRLIGTGTLRHIGQFIRRSPFAFAATLLLSFAIQGLGLIVPSVTTVMVDHQTLANTDSFFMLALCVVAVSLAVSYFVSAFNDLVLTRLQVSFGRFLFDRYMRGVLDRDYAFFINRSSGDLIYRANLVMVIEQTLTTGLIGSLVSFVFLIVYLVMMIVYSVPLTVMTLTVCALILIVSVVYAARSKTLVDKETQAQSAVQQSFIEIFSGIETVKSLNLESHFHDRWHDALERQLGFQTRRGRLEAWLSSLSGALIFVLPLAVVMFGSLLAGHGMIGLGGVVGFMTLASSFATPFAGIMGAISQFAAIGTYIRKVMEIIPEDGDEDDARADDSPTALPVREIPQRLHAADVSYSYSVFSKPVMEHINIDLDAGKKIAIVGPTGSGKSTVLRILAGLVAPTSGRMLVEEPGAAHPLTAQSSEWRARHLAFVHQDSMVFNETLRDNILLHRDDIAPQRLAEICQTVGIDESMMNPTMGLNTMISEHGMNLSGGQKQKIALARALVADPAFVLLDEPTSALDNRSEQRVMDYLLSSPCGCAVVAHRLNAIRRFDEILVMDHGRIVERGTHDELMQLDGVYAGLYGRGR</sequence>
<dbReference type="GO" id="GO:0005886">
    <property type="term" value="C:plasma membrane"/>
    <property type="evidence" value="ECO:0007669"/>
    <property type="project" value="UniProtKB-SubCell"/>
</dbReference>
<keyword evidence="9" id="KW-0080">Bacteriocin transport</keyword>
<dbReference type="InterPro" id="IPR003593">
    <property type="entry name" value="AAA+_ATPase"/>
</dbReference>
<feature type="transmembrane region" description="Helical" evidence="11">
    <location>
        <begin position="353"/>
        <end position="373"/>
    </location>
</feature>
<feature type="transmembrane region" description="Helical" evidence="11">
    <location>
        <begin position="504"/>
        <end position="525"/>
    </location>
</feature>
<evidence type="ECO:0000256" key="3">
    <source>
        <dbReference type="ARBA" id="ARBA00022741"/>
    </source>
</evidence>
<comment type="caution">
    <text evidence="15">The sequence shown here is derived from an EMBL/GenBank/DDBJ whole genome shotgun (WGS) entry which is preliminary data.</text>
</comment>
<dbReference type="PANTHER" id="PTHR24221:SF654">
    <property type="entry name" value="ATP-BINDING CASSETTE SUB-FAMILY B MEMBER 6"/>
    <property type="match status" value="1"/>
</dbReference>
<dbReference type="GO" id="GO:0140359">
    <property type="term" value="F:ABC-type transporter activity"/>
    <property type="evidence" value="ECO:0007669"/>
    <property type="project" value="InterPro"/>
</dbReference>
<evidence type="ECO:0000259" key="14">
    <source>
        <dbReference type="PROSITE" id="PS50990"/>
    </source>
</evidence>
<dbReference type="PROSITE" id="PS50990">
    <property type="entry name" value="PEPTIDASE_C39"/>
    <property type="match status" value="1"/>
</dbReference>
<dbReference type="PANTHER" id="PTHR24221">
    <property type="entry name" value="ATP-BINDING CASSETTE SUB-FAMILY B"/>
    <property type="match status" value="1"/>
</dbReference>
<keyword evidence="2 11" id="KW-0812">Transmembrane</keyword>
<feature type="region of interest" description="Disordered" evidence="10">
    <location>
        <begin position="164"/>
        <end position="202"/>
    </location>
</feature>
<evidence type="ECO:0000259" key="13">
    <source>
        <dbReference type="PROSITE" id="PS50929"/>
    </source>
</evidence>
<evidence type="ECO:0000259" key="12">
    <source>
        <dbReference type="PROSITE" id="PS50893"/>
    </source>
</evidence>
<evidence type="ECO:0000256" key="10">
    <source>
        <dbReference type="SAM" id="MobiDB-lite"/>
    </source>
</evidence>
<name>A0A5M9ZV96_9BIFI</name>
<keyword evidence="4" id="KW-0645">Protease</keyword>
<dbReference type="PROSITE" id="PS50893">
    <property type="entry name" value="ABC_TRANSPORTER_2"/>
    <property type="match status" value="1"/>
</dbReference>
<evidence type="ECO:0000313" key="15">
    <source>
        <dbReference type="EMBL" id="KAA8831531.1"/>
    </source>
</evidence>
<dbReference type="PROSITE" id="PS00211">
    <property type="entry name" value="ABC_TRANSPORTER_1"/>
    <property type="match status" value="1"/>
</dbReference>
<evidence type="ECO:0000256" key="2">
    <source>
        <dbReference type="ARBA" id="ARBA00022692"/>
    </source>
</evidence>
<feature type="transmembrane region" description="Helical" evidence="11">
    <location>
        <begin position="379"/>
        <end position="397"/>
    </location>
</feature>
<keyword evidence="7 11" id="KW-1133">Transmembrane helix</keyword>
<keyword evidence="4" id="KW-0378">Hydrolase</keyword>
<dbReference type="AlphaFoldDB" id="A0A5M9ZV96"/>
<dbReference type="InterPro" id="IPR027417">
    <property type="entry name" value="P-loop_NTPase"/>
</dbReference>
<dbReference type="InterPro" id="IPR039421">
    <property type="entry name" value="Type_1_exporter"/>
</dbReference>
<evidence type="ECO:0000256" key="4">
    <source>
        <dbReference type="ARBA" id="ARBA00022807"/>
    </source>
</evidence>
<dbReference type="Proteomes" id="UP000412028">
    <property type="component" value="Unassembled WGS sequence"/>
</dbReference>
<keyword evidence="4" id="KW-0788">Thiol protease</keyword>
<dbReference type="InterPro" id="IPR011527">
    <property type="entry name" value="ABC1_TM_dom"/>
</dbReference>
<keyword evidence="5" id="KW-0067">ATP-binding</keyword>
<comment type="subcellular location">
    <subcellularLocation>
        <location evidence="1">Cell membrane</location>
        <topology evidence="1">Multi-pass membrane protein</topology>
    </subcellularLocation>
</comment>
<dbReference type="InterPro" id="IPR017871">
    <property type="entry name" value="ABC_transporter-like_CS"/>
</dbReference>
<feature type="transmembrane region" description="Helical" evidence="11">
    <location>
        <begin position="235"/>
        <end position="254"/>
    </location>
</feature>
<dbReference type="EMBL" id="RZUI01000002">
    <property type="protein sequence ID" value="KAA8831531.1"/>
    <property type="molecule type" value="Genomic_DNA"/>
</dbReference>
<dbReference type="RefSeq" id="WP_150380710.1">
    <property type="nucleotide sequence ID" value="NZ_RZUI01000002.1"/>
</dbReference>
<dbReference type="Pfam" id="PF00664">
    <property type="entry name" value="ABC_membrane"/>
    <property type="match status" value="1"/>
</dbReference>
<dbReference type="GO" id="GO:0016887">
    <property type="term" value="F:ATP hydrolysis activity"/>
    <property type="evidence" value="ECO:0007669"/>
    <property type="project" value="InterPro"/>
</dbReference>
<dbReference type="InterPro" id="IPR003439">
    <property type="entry name" value="ABC_transporter-like_ATP-bd"/>
</dbReference>
<evidence type="ECO:0000256" key="6">
    <source>
        <dbReference type="ARBA" id="ARBA00022927"/>
    </source>
</evidence>
<dbReference type="OrthoDB" id="9806127at2"/>
<dbReference type="GO" id="GO:0043213">
    <property type="term" value="P:bacteriocin transport"/>
    <property type="evidence" value="ECO:0007669"/>
    <property type="project" value="UniProtKB-KW"/>
</dbReference>
<dbReference type="Pfam" id="PF00005">
    <property type="entry name" value="ABC_tran"/>
    <property type="match status" value="1"/>
</dbReference>
<dbReference type="PROSITE" id="PS50929">
    <property type="entry name" value="ABC_TM1F"/>
    <property type="match status" value="1"/>
</dbReference>
<evidence type="ECO:0000313" key="16">
    <source>
        <dbReference type="Proteomes" id="UP000412028"/>
    </source>
</evidence>
<proteinExistence type="predicted"/>
<evidence type="ECO:0000256" key="11">
    <source>
        <dbReference type="SAM" id="Phobius"/>
    </source>
</evidence>
<keyword evidence="6" id="KW-0653">Protein transport</keyword>
<gene>
    <name evidence="15" type="ORF">EMO89_02025</name>
</gene>
<organism evidence="15 16">
    <name type="scientific">Bifidobacterium tissieri</name>
    <dbReference type="NCBI Taxonomy" id="1630162"/>
    <lineage>
        <taxon>Bacteria</taxon>
        <taxon>Bacillati</taxon>
        <taxon>Actinomycetota</taxon>
        <taxon>Actinomycetes</taxon>
        <taxon>Bifidobacteriales</taxon>
        <taxon>Bifidobacteriaceae</taxon>
        <taxon>Bifidobacterium</taxon>
    </lineage>
</organism>
<feature type="compositionally biased region" description="Basic and acidic residues" evidence="10">
    <location>
        <begin position="177"/>
        <end position="186"/>
    </location>
</feature>
<dbReference type="GO" id="GO:0006508">
    <property type="term" value="P:proteolysis"/>
    <property type="evidence" value="ECO:0007669"/>
    <property type="project" value="InterPro"/>
</dbReference>
<dbReference type="CDD" id="cd18555">
    <property type="entry name" value="ABC_6TM_T1SS_like"/>
    <property type="match status" value="1"/>
</dbReference>
<dbReference type="GO" id="GO:0034040">
    <property type="term" value="F:ATPase-coupled lipid transmembrane transporter activity"/>
    <property type="evidence" value="ECO:0007669"/>
    <property type="project" value="TreeGrafter"/>
</dbReference>
<feature type="compositionally biased region" description="Acidic residues" evidence="10">
    <location>
        <begin position="166"/>
        <end position="176"/>
    </location>
</feature>
<evidence type="ECO:0000256" key="8">
    <source>
        <dbReference type="ARBA" id="ARBA00023136"/>
    </source>
</evidence>
<dbReference type="Gene3D" id="1.20.1560.10">
    <property type="entry name" value="ABC transporter type 1, transmembrane domain"/>
    <property type="match status" value="1"/>
</dbReference>
<keyword evidence="6" id="KW-0813">Transport</keyword>
<dbReference type="SUPFAM" id="SSF90123">
    <property type="entry name" value="ABC transporter transmembrane region"/>
    <property type="match status" value="1"/>
</dbReference>
<keyword evidence="8 11" id="KW-0472">Membrane</keyword>